<name>A0A8F5V7Y4_EDWPI</name>
<feature type="domain" description="ATPase AAA-type core" evidence="1">
    <location>
        <begin position="49"/>
        <end position="360"/>
    </location>
</feature>
<dbReference type="EMBL" id="MZ098224">
    <property type="protein sequence ID" value="QXO85641.1"/>
    <property type="molecule type" value="Genomic_DNA"/>
</dbReference>
<dbReference type="SUPFAM" id="SSF52540">
    <property type="entry name" value="P-loop containing nucleoside triphosphate hydrolases"/>
    <property type="match status" value="1"/>
</dbReference>
<dbReference type="GO" id="GO:0016887">
    <property type="term" value="F:ATP hydrolysis activity"/>
    <property type="evidence" value="ECO:0007669"/>
    <property type="project" value="InterPro"/>
</dbReference>
<sequence length="443" mass="50648">MLISFSIKNFRSIKEKNTISFVASSGSKIYHPGHVYNSEKSGLSILKSAGLYGANASGKSNFLLAFEALRYIVVKTGFLSDGDRIACYEPYKLSRETLSTPTQFEVDFILDDDVRYFYSVTFNSYEIIEEFLDFYPNGVKSGVFYRGDSESWESIKFGGNYKGGVKKIPFFKNNSYLSKAGNNASSPKIIRDAFNFIRKNCFHLGVSDGFKLVKDEPDDSKKILSDVSKVLKYIDTGVRDVSLTEVEVELPEFIEKNVTDEMKKMFIESSKDKYMFTHVGEDGFEAVLGEDEESDGTRKIFSMIYPIMDAFKHRKVFMFDELDNGLHPHIADLVIRLFNDETINKVGSQIIFSTHNMLIMTPDKMRRDQIWFVEKNEGKSRVYSLNDFDKRKVKPTTPYHVWYDDGRFGGIPDINFIKIKDLVLEMNGEQGIDPSIFGSDEEC</sequence>
<reference evidence="2" key="1">
    <citation type="journal article" date="2021" name="J. Fish Dis.">
        <title>Genetic variability of Edwardsiella piscicida isolates from Mississippi catfish aquaculture with an assessment of virulence in channel and channel x blue hybrid catfish.</title>
        <authorList>
            <person name="Lopez-Porras A."/>
            <person name="Griffin M.J."/>
            <person name="Armwood A.R."/>
            <person name="Camus A.C."/>
            <person name="Waldbieser G.C."/>
            <person name="Ware C."/>
            <person name="Richardson B."/>
            <person name="Greenway T.E."/>
            <person name="Rosser T.G."/>
            <person name="Aarattuthodiyil S."/>
            <person name="Wise D.J."/>
        </authorList>
    </citation>
    <scope>NUCLEOTIDE SEQUENCE</scope>
    <source>
        <plasmid evidence="2">p1</plasmid>
    </source>
</reference>
<proteinExistence type="predicted"/>
<geneLocation type="plasmid" evidence="2">
    <name>p1</name>
</geneLocation>
<dbReference type="InterPro" id="IPR027417">
    <property type="entry name" value="P-loop_NTPase"/>
</dbReference>
<evidence type="ECO:0000259" key="1">
    <source>
        <dbReference type="Pfam" id="PF13304"/>
    </source>
</evidence>
<dbReference type="Pfam" id="PF13304">
    <property type="entry name" value="AAA_21"/>
    <property type="match status" value="1"/>
</dbReference>
<dbReference type="InterPro" id="IPR003959">
    <property type="entry name" value="ATPase_AAA_core"/>
</dbReference>
<keyword evidence="2" id="KW-0614">Plasmid</keyword>
<dbReference type="AlphaFoldDB" id="A0A8F5V7Y4"/>
<dbReference type="GO" id="GO:0005524">
    <property type="term" value="F:ATP binding"/>
    <property type="evidence" value="ECO:0007669"/>
    <property type="project" value="InterPro"/>
</dbReference>
<dbReference type="Gene3D" id="3.40.50.300">
    <property type="entry name" value="P-loop containing nucleotide triphosphate hydrolases"/>
    <property type="match status" value="1"/>
</dbReference>
<accession>A0A8F5V7Y4</accession>
<dbReference type="RefSeq" id="WP_172691938.1">
    <property type="nucleotide sequence ID" value="NZ_CP150924.1"/>
</dbReference>
<protein>
    <submittedName>
        <fullName evidence="2">P-loop NTPase superfamily protein</fullName>
    </submittedName>
</protein>
<evidence type="ECO:0000313" key="2">
    <source>
        <dbReference type="EMBL" id="QXO85641.1"/>
    </source>
</evidence>
<organism evidence="2">
    <name type="scientific">Edwardsiella piscicida</name>
    <dbReference type="NCBI Taxonomy" id="1263550"/>
    <lineage>
        <taxon>Bacteria</taxon>
        <taxon>Pseudomonadati</taxon>
        <taxon>Pseudomonadota</taxon>
        <taxon>Gammaproteobacteria</taxon>
        <taxon>Enterobacterales</taxon>
        <taxon>Hafniaceae</taxon>
        <taxon>Edwardsiella</taxon>
    </lineage>
</organism>
<dbReference type="PANTHER" id="PTHR40396:SF1">
    <property type="entry name" value="ATPASE AAA-TYPE CORE DOMAIN-CONTAINING PROTEIN"/>
    <property type="match status" value="1"/>
</dbReference>
<dbReference type="PANTHER" id="PTHR40396">
    <property type="entry name" value="ATPASE-LIKE PROTEIN"/>
    <property type="match status" value="1"/>
</dbReference>